<dbReference type="Pfam" id="PF08240">
    <property type="entry name" value="ADH_N"/>
    <property type="match status" value="1"/>
</dbReference>
<protein>
    <submittedName>
        <fullName evidence="2">NADPH:quinone reductase</fullName>
    </submittedName>
</protein>
<reference evidence="2 3" key="1">
    <citation type="submission" date="2017-02" db="EMBL/GenBank/DDBJ databases">
        <authorList>
            <person name="Peterson S.W."/>
        </authorList>
    </citation>
    <scope>NUCLEOTIDE SEQUENCE [LARGE SCALE GENOMIC DNA]</scope>
    <source>
        <strain evidence="2 3">DSM 24412</strain>
    </source>
</reference>
<dbReference type="PANTHER" id="PTHR44013:SF1">
    <property type="entry name" value="ZINC-TYPE ALCOHOL DEHYDROGENASE-LIKE PROTEIN C16A3.02C"/>
    <property type="match status" value="1"/>
</dbReference>
<evidence type="ECO:0000313" key="3">
    <source>
        <dbReference type="Proteomes" id="UP000191055"/>
    </source>
</evidence>
<dbReference type="EMBL" id="FUYV01000005">
    <property type="protein sequence ID" value="SKB76283.1"/>
    <property type="molecule type" value="Genomic_DNA"/>
</dbReference>
<dbReference type="SUPFAM" id="SSF50129">
    <property type="entry name" value="GroES-like"/>
    <property type="match status" value="1"/>
</dbReference>
<dbReference type="PANTHER" id="PTHR44013">
    <property type="entry name" value="ZINC-TYPE ALCOHOL DEHYDROGENASE-LIKE PROTEIN C16A3.02C"/>
    <property type="match status" value="1"/>
</dbReference>
<evidence type="ECO:0000259" key="1">
    <source>
        <dbReference type="SMART" id="SM00829"/>
    </source>
</evidence>
<dbReference type="Gene3D" id="3.90.180.10">
    <property type="entry name" value="Medium-chain alcohol dehydrogenases, catalytic domain"/>
    <property type="match status" value="1"/>
</dbReference>
<dbReference type="OrthoDB" id="9806940at2"/>
<dbReference type="Proteomes" id="UP000191055">
    <property type="component" value="Unassembled WGS sequence"/>
</dbReference>
<keyword evidence="3" id="KW-1185">Reference proteome</keyword>
<feature type="domain" description="Enoyl reductase (ER)" evidence="1">
    <location>
        <begin position="10"/>
        <end position="315"/>
    </location>
</feature>
<dbReference type="SMART" id="SM00829">
    <property type="entry name" value="PKS_ER"/>
    <property type="match status" value="1"/>
</dbReference>
<gene>
    <name evidence="2" type="ORF">SAMN03080601_01154</name>
</gene>
<evidence type="ECO:0000313" key="2">
    <source>
        <dbReference type="EMBL" id="SKB76283.1"/>
    </source>
</evidence>
<dbReference type="InterPro" id="IPR013154">
    <property type="entry name" value="ADH-like_N"/>
</dbReference>
<dbReference type="GO" id="GO:0016491">
    <property type="term" value="F:oxidoreductase activity"/>
    <property type="evidence" value="ECO:0007669"/>
    <property type="project" value="InterPro"/>
</dbReference>
<proteinExistence type="predicted"/>
<dbReference type="KEGG" id="asx:CDL62_08385"/>
<dbReference type="STRING" id="889453.SAMN03080601_01154"/>
<organism evidence="2 3">
    <name type="scientific">Alkalitalea saponilacus</name>
    <dbReference type="NCBI Taxonomy" id="889453"/>
    <lineage>
        <taxon>Bacteria</taxon>
        <taxon>Pseudomonadati</taxon>
        <taxon>Bacteroidota</taxon>
        <taxon>Bacteroidia</taxon>
        <taxon>Marinilabiliales</taxon>
        <taxon>Marinilabiliaceae</taxon>
        <taxon>Alkalitalea</taxon>
    </lineage>
</organism>
<sequence>MKAITYKSYGSPEVLQLTEIDKPIPGENEVLVKINATTVNSADCRLRKADPFLIRLIFGLFKPRKQVLGMGLSGVVEETGRNVTLFQKGDQIFGSTELLMGTYAEYISVPENTPLSKIPQGWSFEEAVAVPFGTHTALCFLKMADIKPGQKVLIYGASGAVGTAAVQLAKYFGAEVTAVCSTSNLEMLKSMGADQVLDYTCEDLSKIDKKWDVVFETVNKISIGTIARLVKKGGVLILGSALIKEMMQGLWMSMTKKFRIIMGTNKPTFADMDTLRQLMESGAIKPVIDRVYSLDEMVEAHRYVDSGRKKGNVVIRIDV</sequence>
<dbReference type="CDD" id="cd08267">
    <property type="entry name" value="MDR1"/>
    <property type="match status" value="1"/>
</dbReference>
<dbReference type="InterPro" id="IPR011032">
    <property type="entry name" value="GroES-like_sf"/>
</dbReference>
<accession>A0A1T5DXP3</accession>
<dbReference type="Gene3D" id="3.40.50.720">
    <property type="entry name" value="NAD(P)-binding Rossmann-like Domain"/>
    <property type="match status" value="1"/>
</dbReference>
<dbReference type="InterPro" id="IPR036291">
    <property type="entry name" value="NAD(P)-bd_dom_sf"/>
</dbReference>
<dbReference type="SUPFAM" id="SSF51735">
    <property type="entry name" value="NAD(P)-binding Rossmann-fold domains"/>
    <property type="match status" value="1"/>
</dbReference>
<dbReference type="AlphaFoldDB" id="A0A1T5DXP3"/>
<dbReference type="Pfam" id="PF13602">
    <property type="entry name" value="ADH_zinc_N_2"/>
    <property type="match status" value="1"/>
</dbReference>
<dbReference type="InterPro" id="IPR020843">
    <property type="entry name" value="ER"/>
</dbReference>
<dbReference type="RefSeq" id="WP_079556922.1">
    <property type="nucleotide sequence ID" value="NZ_CP021904.1"/>
</dbReference>
<dbReference type="InterPro" id="IPR052733">
    <property type="entry name" value="Chloroplast_QOR"/>
</dbReference>
<name>A0A1T5DXP3_9BACT</name>